<proteinExistence type="predicted"/>
<dbReference type="eggNOG" id="COG1396">
    <property type="taxonomic scope" value="Bacteria"/>
</dbReference>
<keyword evidence="3" id="KW-1185">Reference proteome</keyword>
<organism evidence="2 3">
    <name type="scientific">Knoellia sinensis KCTC 19936</name>
    <dbReference type="NCBI Taxonomy" id="1385520"/>
    <lineage>
        <taxon>Bacteria</taxon>
        <taxon>Bacillati</taxon>
        <taxon>Actinomycetota</taxon>
        <taxon>Actinomycetes</taxon>
        <taxon>Micrococcales</taxon>
        <taxon>Intrasporangiaceae</taxon>
        <taxon>Knoellia</taxon>
    </lineage>
</organism>
<evidence type="ECO:0000313" key="3">
    <source>
        <dbReference type="Proteomes" id="UP000030002"/>
    </source>
</evidence>
<accession>A0A0A0JAB5</accession>
<protein>
    <submittedName>
        <fullName evidence="2">Transcriptional regulator</fullName>
    </submittedName>
</protein>
<dbReference type="RefSeq" id="WP_035914953.1">
    <property type="nucleotide sequence ID" value="NZ_AVPJ01000005.1"/>
</dbReference>
<feature type="domain" description="HTH cro/C1-type" evidence="1">
    <location>
        <begin position="11"/>
        <end position="66"/>
    </location>
</feature>
<comment type="caution">
    <text evidence="2">The sequence shown here is derived from an EMBL/GenBank/DDBJ whole genome shotgun (WGS) entry which is preliminary data.</text>
</comment>
<dbReference type="Gene3D" id="1.10.260.40">
    <property type="entry name" value="lambda repressor-like DNA-binding domains"/>
    <property type="match status" value="1"/>
</dbReference>
<dbReference type="EMBL" id="AVPJ01000005">
    <property type="protein sequence ID" value="KGN32967.1"/>
    <property type="molecule type" value="Genomic_DNA"/>
</dbReference>
<dbReference type="AlphaFoldDB" id="A0A0A0JAB5"/>
<evidence type="ECO:0000313" key="2">
    <source>
        <dbReference type="EMBL" id="KGN32967.1"/>
    </source>
</evidence>
<dbReference type="GO" id="GO:0003677">
    <property type="term" value="F:DNA binding"/>
    <property type="evidence" value="ECO:0007669"/>
    <property type="project" value="InterPro"/>
</dbReference>
<dbReference type="InterPro" id="IPR017507">
    <property type="entry name" value="Tscrpt_reg_HipB-like"/>
</dbReference>
<dbReference type="InterPro" id="IPR001387">
    <property type="entry name" value="Cro/C1-type_HTH"/>
</dbReference>
<dbReference type="Proteomes" id="UP000030002">
    <property type="component" value="Unassembled WGS sequence"/>
</dbReference>
<gene>
    <name evidence="2" type="ORF">N802_16460</name>
</gene>
<dbReference type="STRING" id="1385520.N802_16460"/>
<sequence>MSMPTELATAVRERRRALGLTQQETGELAGVSAKFIRDFERGKDSVRLDKLTDLLDVLGLALRVEVSR</sequence>
<dbReference type="SMART" id="SM00530">
    <property type="entry name" value="HTH_XRE"/>
    <property type="match status" value="1"/>
</dbReference>
<dbReference type="InterPro" id="IPR010982">
    <property type="entry name" value="Lambda_DNA-bd_dom_sf"/>
</dbReference>
<dbReference type="SUPFAM" id="SSF47413">
    <property type="entry name" value="lambda repressor-like DNA-binding domains"/>
    <property type="match status" value="1"/>
</dbReference>
<name>A0A0A0JAB5_9MICO</name>
<dbReference type="PROSITE" id="PS50943">
    <property type="entry name" value="HTH_CROC1"/>
    <property type="match status" value="1"/>
</dbReference>
<reference evidence="2 3" key="1">
    <citation type="submission" date="2013-08" db="EMBL/GenBank/DDBJ databases">
        <title>The genome sequence of Knoellia sinensis.</title>
        <authorList>
            <person name="Zhu W."/>
            <person name="Wang G."/>
        </authorList>
    </citation>
    <scope>NUCLEOTIDE SEQUENCE [LARGE SCALE GENOMIC DNA]</scope>
    <source>
        <strain evidence="2 3">KCTC 19936</strain>
    </source>
</reference>
<dbReference type="CDD" id="cd00093">
    <property type="entry name" value="HTH_XRE"/>
    <property type="match status" value="1"/>
</dbReference>
<dbReference type="NCBIfam" id="TIGR03070">
    <property type="entry name" value="couple_hipB"/>
    <property type="match status" value="1"/>
</dbReference>
<dbReference type="Pfam" id="PF01381">
    <property type="entry name" value="HTH_3"/>
    <property type="match status" value="1"/>
</dbReference>
<dbReference type="OrthoDB" id="5521004at2"/>
<evidence type="ECO:0000259" key="1">
    <source>
        <dbReference type="PROSITE" id="PS50943"/>
    </source>
</evidence>